<keyword evidence="1" id="KW-0812">Transmembrane</keyword>
<sequence length="111" mass="11931">MMNDPALMLIALIGAHCLFDYAGQGDFMSKAKNRTTAIPGVPWQTVLASHAAIHGAAASLITGVWWVFFAEAAIHFMTDDAKCQGRISFNADQAIHIGCKLAWWGLAIGLT</sequence>
<gene>
    <name evidence="2" type="ORF">C7451_106133</name>
</gene>
<evidence type="ECO:0000256" key="1">
    <source>
        <dbReference type="SAM" id="Phobius"/>
    </source>
</evidence>
<comment type="caution">
    <text evidence="2">The sequence shown here is derived from an EMBL/GenBank/DDBJ whole genome shotgun (WGS) entry which is preliminary data.</text>
</comment>
<dbReference type="OrthoDB" id="8536716at2"/>
<dbReference type="EMBL" id="QJJM01000006">
    <property type="protein sequence ID" value="PXW75969.1"/>
    <property type="molecule type" value="Genomic_DNA"/>
</dbReference>
<accession>A0A2V3VH58</accession>
<keyword evidence="3" id="KW-1185">Reference proteome</keyword>
<evidence type="ECO:0000313" key="3">
    <source>
        <dbReference type="Proteomes" id="UP000248014"/>
    </source>
</evidence>
<feature type="transmembrane region" description="Helical" evidence="1">
    <location>
        <begin position="46"/>
        <end position="68"/>
    </location>
</feature>
<reference evidence="2 3" key="1">
    <citation type="submission" date="2018-05" db="EMBL/GenBank/DDBJ databases">
        <title>Genomic Encyclopedia of Type Strains, Phase IV (KMG-IV): sequencing the most valuable type-strain genomes for metagenomic binning, comparative biology and taxonomic classification.</title>
        <authorList>
            <person name="Goeker M."/>
        </authorList>
    </citation>
    <scope>NUCLEOTIDE SEQUENCE [LARGE SCALE GENOMIC DNA]</scope>
    <source>
        <strain evidence="2 3">DSM 3183</strain>
    </source>
</reference>
<dbReference type="RefSeq" id="WP_110298650.1">
    <property type="nucleotide sequence ID" value="NZ_QJJM01000006.1"/>
</dbReference>
<protein>
    <submittedName>
        <fullName evidence="2">Uncharacterized protein DUF3307</fullName>
    </submittedName>
</protein>
<organism evidence="2 3">
    <name type="scientific">Blastomonas natatoria</name>
    <dbReference type="NCBI Taxonomy" id="34015"/>
    <lineage>
        <taxon>Bacteria</taxon>
        <taxon>Pseudomonadati</taxon>
        <taxon>Pseudomonadota</taxon>
        <taxon>Alphaproteobacteria</taxon>
        <taxon>Sphingomonadales</taxon>
        <taxon>Sphingomonadaceae</taxon>
        <taxon>Blastomonas</taxon>
    </lineage>
</organism>
<evidence type="ECO:0000313" key="2">
    <source>
        <dbReference type="EMBL" id="PXW75969.1"/>
    </source>
</evidence>
<proteinExistence type="predicted"/>
<dbReference type="Proteomes" id="UP000248014">
    <property type="component" value="Unassembled WGS sequence"/>
</dbReference>
<dbReference type="AlphaFoldDB" id="A0A2V3VH58"/>
<dbReference type="InterPro" id="IPR021737">
    <property type="entry name" value="Phage_phiKZ_Orf197"/>
</dbReference>
<dbReference type="Pfam" id="PF11750">
    <property type="entry name" value="DUF3307"/>
    <property type="match status" value="1"/>
</dbReference>
<keyword evidence="1" id="KW-1133">Transmembrane helix</keyword>
<name>A0A2V3VH58_9SPHN</name>
<keyword evidence="1" id="KW-0472">Membrane</keyword>